<dbReference type="HOGENOM" id="CLU_1797675_0_0_1"/>
<name>M3C1M4_SPHMS</name>
<dbReference type="RefSeq" id="XP_016762332.1">
    <property type="nucleotide sequence ID" value="XM_016901166.1"/>
</dbReference>
<gene>
    <name evidence="1" type="ORF">SEPMUDRAFT_115497</name>
</gene>
<keyword evidence="2" id="KW-1185">Reference proteome</keyword>
<protein>
    <submittedName>
        <fullName evidence="1">Uncharacterized protein</fullName>
    </submittedName>
</protein>
<organism evidence="1 2">
    <name type="scientific">Sphaerulina musiva (strain SO2202)</name>
    <name type="common">Poplar stem canker fungus</name>
    <name type="synonym">Septoria musiva</name>
    <dbReference type="NCBI Taxonomy" id="692275"/>
    <lineage>
        <taxon>Eukaryota</taxon>
        <taxon>Fungi</taxon>
        <taxon>Dikarya</taxon>
        <taxon>Ascomycota</taxon>
        <taxon>Pezizomycotina</taxon>
        <taxon>Dothideomycetes</taxon>
        <taxon>Dothideomycetidae</taxon>
        <taxon>Mycosphaerellales</taxon>
        <taxon>Mycosphaerellaceae</taxon>
        <taxon>Sphaerulina</taxon>
    </lineage>
</organism>
<sequence>MPVQGPLLFLLGRPKSCQSNLVHGCRGRHGVIVSVLAIDPDEYLVCASPYYEDDTFVPDDAVTFLVCGALNGTAGNPDGKITQTNTLDGWLHCTGLNDFYSKCSDEYLELCIKYGAQGIQCCPPIGDDPDNAPSCNQANGNPKK</sequence>
<evidence type="ECO:0000313" key="2">
    <source>
        <dbReference type="Proteomes" id="UP000016931"/>
    </source>
</evidence>
<reference evidence="1 2" key="1">
    <citation type="journal article" date="2012" name="PLoS Pathog.">
        <title>Diverse lifestyles and strategies of plant pathogenesis encoded in the genomes of eighteen Dothideomycetes fungi.</title>
        <authorList>
            <person name="Ohm R.A."/>
            <person name="Feau N."/>
            <person name="Henrissat B."/>
            <person name="Schoch C.L."/>
            <person name="Horwitz B.A."/>
            <person name="Barry K.W."/>
            <person name="Condon B.J."/>
            <person name="Copeland A.C."/>
            <person name="Dhillon B."/>
            <person name="Glaser F."/>
            <person name="Hesse C.N."/>
            <person name="Kosti I."/>
            <person name="LaButti K."/>
            <person name="Lindquist E.A."/>
            <person name="Lucas S."/>
            <person name="Salamov A.A."/>
            <person name="Bradshaw R.E."/>
            <person name="Ciuffetti L."/>
            <person name="Hamelin R.C."/>
            <person name="Kema G.H.J."/>
            <person name="Lawrence C."/>
            <person name="Scott J.A."/>
            <person name="Spatafora J.W."/>
            <person name="Turgeon B.G."/>
            <person name="de Wit P.J.G.M."/>
            <person name="Zhong S."/>
            <person name="Goodwin S.B."/>
            <person name="Grigoriev I.V."/>
        </authorList>
    </citation>
    <scope>NUCLEOTIDE SEQUENCE [LARGE SCALE GENOMIC DNA]</scope>
    <source>
        <strain evidence="1 2">SO2202</strain>
    </source>
</reference>
<dbReference type="Proteomes" id="UP000016931">
    <property type="component" value="Unassembled WGS sequence"/>
</dbReference>
<dbReference type="EMBL" id="KB456262">
    <property type="protein sequence ID" value="EMF14211.1"/>
    <property type="molecule type" value="Genomic_DNA"/>
</dbReference>
<evidence type="ECO:0000313" key="1">
    <source>
        <dbReference type="EMBL" id="EMF14211.1"/>
    </source>
</evidence>
<dbReference type="AlphaFoldDB" id="M3C1M4"/>
<dbReference type="GeneID" id="27898303"/>
<proteinExistence type="predicted"/>
<accession>M3C1M4</accession>